<organism evidence="1 2">
    <name type="scientific">Exophiala mesophila</name>
    <name type="common">Black yeast-like fungus</name>
    <dbReference type="NCBI Taxonomy" id="212818"/>
    <lineage>
        <taxon>Eukaryota</taxon>
        <taxon>Fungi</taxon>
        <taxon>Dikarya</taxon>
        <taxon>Ascomycota</taxon>
        <taxon>Pezizomycotina</taxon>
        <taxon>Eurotiomycetes</taxon>
        <taxon>Chaetothyriomycetidae</taxon>
        <taxon>Chaetothyriales</taxon>
        <taxon>Herpotrichiellaceae</taxon>
        <taxon>Exophiala</taxon>
    </lineage>
</organism>
<dbReference type="Proteomes" id="UP000054302">
    <property type="component" value="Unassembled WGS sequence"/>
</dbReference>
<evidence type="ECO:0000313" key="1">
    <source>
        <dbReference type="EMBL" id="KIV88780.1"/>
    </source>
</evidence>
<reference evidence="1 2" key="1">
    <citation type="submission" date="2015-01" db="EMBL/GenBank/DDBJ databases">
        <title>The Genome Sequence of Exophiala mesophila CBS40295.</title>
        <authorList>
            <consortium name="The Broad Institute Genomics Platform"/>
            <person name="Cuomo C."/>
            <person name="de Hoog S."/>
            <person name="Gorbushina A."/>
            <person name="Stielow B."/>
            <person name="Teixiera M."/>
            <person name="Abouelleil A."/>
            <person name="Chapman S.B."/>
            <person name="Priest M."/>
            <person name="Young S.K."/>
            <person name="Wortman J."/>
            <person name="Nusbaum C."/>
            <person name="Birren B."/>
        </authorList>
    </citation>
    <scope>NUCLEOTIDE SEQUENCE [LARGE SCALE GENOMIC DNA]</scope>
    <source>
        <strain evidence="1 2">CBS 40295</strain>
    </source>
</reference>
<protein>
    <recommendedName>
        <fullName evidence="3">EthD domain-containing protein</fullName>
    </recommendedName>
</protein>
<sequence>MSATTQTTEARGPGLLYVNSKITDPDKFSASVFRQWYEKVHIPDIFKTSGIKSAYRYFTTSNSSTPVDRPYLALYPLKEVGFLQTDEFKAIPVHSDLVPTPTKCIFDVADFDTRYYANVDKVEIGNDANSNDDPQPYLTTVQFDAPVELRDADSKEVSSWYLDNNKQGARRVRVYRLYFGRQNRNAQEHNNIATPPAFLAVHEFPSEDAANAFVGNVNVKQTRSGFKLLKAFGNTKHNF</sequence>
<dbReference type="OMA" id="EVFWAML"/>
<keyword evidence="2" id="KW-1185">Reference proteome</keyword>
<dbReference type="EMBL" id="KN847525">
    <property type="protein sequence ID" value="KIV88780.1"/>
    <property type="molecule type" value="Genomic_DNA"/>
</dbReference>
<evidence type="ECO:0000313" key="2">
    <source>
        <dbReference type="Proteomes" id="UP000054302"/>
    </source>
</evidence>
<dbReference type="RefSeq" id="XP_016220354.1">
    <property type="nucleotide sequence ID" value="XM_016373443.1"/>
</dbReference>
<dbReference type="AlphaFoldDB" id="A0A0D1WIU0"/>
<dbReference type="VEuPathDB" id="FungiDB:PV10_08425"/>
<proteinExistence type="predicted"/>
<gene>
    <name evidence="1" type="ORF">PV10_08425</name>
</gene>
<name>A0A0D1WIU0_EXOME</name>
<evidence type="ECO:0008006" key="3">
    <source>
        <dbReference type="Google" id="ProtNLM"/>
    </source>
</evidence>
<dbReference type="HOGENOM" id="CLU_073903_1_0_1"/>
<accession>A0A0D1WIU0</accession>
<dbReference type="OrthoDB" id="2851338at2759"/>
<dbReference type="GeneID" id="27326270"/>